<protein>
    <submittedName>
        <fullName evidence="2">Uncharacterized protein</fullName>
    </submittedName>
</protein>
<gene>
    <name evidence="2" type="ORF">EVAR_2839_1</name>
</gene>
<feature type="region of interest" description="Disordered" evidence="1">
    <location>
        <begin position="1"/>
        <end position="65"/>
    </location>
</feature>
<reference evidence="2 3" key="1">
    <citation type="journal article" date="2019" name="Commun. Biol.">
        <title>The bagworm genome reveals a unique fibroin gene that provides high tensile strength.</title>
        <authorList>
            <person name="Kono N."/>
            <person name="Nakamura H."/>
            <person name="Ohtoshi R."/>
            <person name="Tomita M."/>
            <person name="Numata K."/>
            <person name="Arakawa K."/>
        </authorList>
    </citation>
    <scope>NUCLEOTIDE SEQUENCE [LARGE SCALE GENOMIC DNA]</scope>
</reference>
<name>A0A4C1T0R0_EUMVA</name>
<feature type="compositionally biased region" description="Low complexity" evidence="1">
    <location>
        <begin position="1"/>
        <end position="10"/>
    </location>
</feature>
<accession>A0A4C1T0R0</accession>
<dbReference type="AlphaFoldDB" id="A0A4C1T0R0"/>
<keyword evidence="3" id="KW-1185">Reference proteome</keyword>
<feature type="region of interest" description="Disordered" evidence="1">
    <location>
        <begin position="87"/>
        <end position="128"/>
    </location>
</feature>
<dbReference type="Proteomes" id="UP000299102">
    <property type="component" value="Unassembled WGS sequence"/>
</dbReference>
<evidence type="ECO:0000313" key="3">
    <source>
        <dbReference type="Proteomes" id="UP000299102"/>
    </source>
</evidence>
<sequence length="128" mass="13910">MAAGAAAARARATRCLTDASRGKKIGSTAGRARSEPRWRAAAGAGGGAAPSGKRPPPRRRPRRTRFDIHTLIFIEYKNKLLEFRGAAPAPCPRRADRPPSRRVQPPPSARTTKRTLLCTREISSVEND</sequence>
<evidence type="ECO:0000313" key="2">
    <source>
        <dbReference type="EMBL" id="GBP07745.1"/>
    </source>
</evidence>
<proteinExistence type="predicted"/>
<dbReference type="EMBL" id="BGZK01000027">
    <property type="protein sequence ID" value="GBP07745.1"/>
    <property type="molecule type" value="Genomic_DNA"/>
</dbReference>
<organism evidence="2 3">
    <name type="scientific">Eumeta variegata</name>
    <name type="common">Bagworm moth</name>
    <name type="synonym">Eumeta japonica</name>
    <dbReference type="NCBI Taxonomy" id="151549"/>
    <lineage>
        <taxon>Eukaryota</taxon>
        <taxon>Metazoa</taxon>
        <taxon>Ecdysozoa</taxon>
        <taxon>Arthropoda</taxon>
        <taxon>Hexapoda</taxon>
        <taxon>Insecta</taxon>
        <taxon>Pterygota</taxon>
        <taxon>Neoptera</taxon>
        <taxon>Endopterygota</taxon>
        <taxon>Lepidoptera</taxon>
        <taxon>Glossata</taxon>
        <taxon>Ditrysia</taxon>
        <taxon>Tineoidea</taxon>
        <taxon>Psychidae</taxon>
        <taxon>Oiketicinae</taxon>
        <taxon>Eumeta</taxon>
    </lineage>
</organism>
<comment type="caution">
    <text evidence="2">The sequence shown here is derived from an EMBL/GenBank/DDBJ whole genome shotgun (WGS) entry which is preliminary data.</text>
</comment>
<evidence type="ECO:0000256" key="1">
    <source>
        <dbReference type="SAM" id="MobiDB-lite"/>
    </source>
</evidence>